<organism evidence="4 5">
    <name type="scientific">Nonomuraea polychroma</name>
    <dbReference type="NCBI Taxonomy" id="46176"/>
    <lineage>
        <taxon>Bacteria</taxon>
        <taxon>Bacillati</taxon>
        <taxon>Actinomycetota</taxon>
        <taxon>Actinomycetes</taxon>
        <taxon>Streptosporangiales</taxon>
        <taxon>Streptosporangiaceae</taxon>
        <taxon>Nonomuraea</taxon>
    </lineage>
</organism>
<reference evidence="4 5" key="1">
    <citation type="submission" date="2019-01" db="EMBL/GenBank/DDBJ databases">
        <title>Sequencing the genomes of 1000 actinobacteria strains.</title>
        <authorList>
            <person name="Klenk H.-P."/>
        </authorList>
    </citation>
    <scope>NUCLEOTIDE SEQUENCE [LARGE SCALE GENOMIC DNA]</scope>
    <source>
        <strain evidence="4 5">DSM 43925</strain>
    </source>
</reference>
<dbReference type="RefSeq" id="WP_127932655.1">
    <property type="nucleotide sequence ID" value="NZ_SAUN01000001.1"/>
</dbReference>
<dbReference type="GO" id="GO:0003677">
    <property type="term" value="F:DNA binding"/>
    <property type="evidence" value="ECO:0007669"/>
    <property type="project" value="UniProtKB-KW"/>
</dbReference>
<accession>A0A438M359</accession>
<dbReference type="EMBL" id="SAUN01000001">
    <property type="protein sequence ID" value="RVX40239.1"/>
    <property type="molecule type" value="Genomic_DNA"/>
</dbReference>
<feature type="domain" description="Cas12f1-like TNB" evidence="3">
    <location>
        <begin position="428"/>
        <end position="500"/>
    </location>
</feature>
<name>A0A438M359_9ACTN</name>
<evidence type="ECO:0000256" key="2">
    <source>
        <dbReference type="SAM" id="MobiDB-lite"/>
    </source>
</evidence>
<evidence type="ECO:0000259" key="3">
    <source>
        <dbReference type="Pfam" id="PF07282"/>
    </source>
</evidence>
<keyword evidence="1 4" id="KW-0238">DNA-binding</keyword>
<evidence type="ECO:0000313" key="5">
    <source>
        <dbReference type="Proteomes" id="UP000284824"/>
    </source>
</evidence>
<comment type="caution">
    <text evidence="4">The sequence shown here is derived from an EMBL/GenBank/DDBJ whole genome shotgun (WGS) entry which is preliminary data.</text>
</comment>
<gene>
    <name evidence="4" type="ORF">EDD27_2639</name>
</gene>
<evidence type="ECO:0000313" key="4">
    <source>
        <dbReference type="EMBL" id="RVX40239.1"/>
    </source>
</evidence>
<protein>
    <submittedName>
        <fullName evidence="4">Putative transposase-like DNA-binding protein</fullName>
    </submittedName>
</protein>
<evidence type="ECO:0000256" key="1">
    <source>
        <dbReference type="ARBA" id="ARBA00023125"/>
    </source>
</evidence>
<dbReference type="Proteomes" id="UP000284824">
    <property type="component" value="Unassembled WGS sequence"/>
</dbReference>
<feature type="compositionally biased region" description="Basic and acidic residues" evidence="2">
    <location>
        <begin position="567"/>
        <end position="576"/>
    </location>
</feature>
<dbReference type="InterPro" id="IPR010095">
    <property type="entry name" value="Cas12f1-like_TNB"/>
</dbReference>
<dbReference type="Pfam" id="PF07282">
    <property type="entry name" value="Cas12f1-like_TNB"/>
    <property type="match status" value="1"/>
</dbReference>
<proteinExistence type="predicted"/>
<feature type="region of interest" description="Disordered" evidence="2">
    <location>
        <begin position="504"/>
        <end position="576"/>
    </location>
</feature>
<dbReference type="AlphaFoldDB" id="A0A438M359"/>
<sequence>MSKLTATATCTAHGAIVEQTGEVLPQSLLAQRVAWLAGLAQDRTTDIVAARWSKADLDALWSGVGLDGRALPAKGWMAVRRLGWGVRPAPGVHVCDRVLRCAQEQAARLLRLALHRRAVVAAIVATWPRGPRRRTEAEWAALRAVLPDGVGAAEIRNRTRQIRAYRDAHGGVLPADLTALEGPPGCAAQIVLAAADRQLATLERTGERSARLRVKLPVIACPASGRDWAWHLLPIALPPTVPAEAKLCSPALRVHNGRVRVDLPFQTPIAVAPATGHVIGCGFDWGLNTLLTGTIGRLTAGGRVVTDGRPLSYDASGVSAKLHRLRDQREHLAAKKQHQERLVAGITPADPRVAELAAAYEVIGVEHERVCARIRRLNKALAWSAARWAVDQALAAGATVIYLEDLATLEARGRRGRANARLSGQVRGQVVEAIRHLAAKHAIAVVTVPARGTSRYCPRCGDGTSVLTHCPAPDRLAEKGWAWAWCPDCDLSCDRDWAAAERTVPAPVPGTPGTGQRPAGQAPQTTRPPAGRTGLVRDAQHRTGFHRVAATPVLPLGPYANGPPRPRPPDLPESLR</sequence>
<keyword evidence="5" id="KW-1185">Reference proteome</keyword>
<dbReference type="OrthoDB" id="3492526at2"/>